<feature type="transmembrane region" description="Helical" evidence="1">
    <location>
        <begin position="48"/>
        <end position="67"/>
    </location>
</feature>
<keyword evidence="1" id="KW-0472">Membrane</keyword>
<accession>A0A922CXN8</accession>
<sequence>MFPQNNLATVRRSVVLTTPHTLSRTHAYPAHDHKTSIHLIVNFRISTLHVYVYVSYVLLIIMLKHLIRGRMALCISTENNASFFQNHIHVSKSLRYIHIIW</sequence>
<proteinExistence type="predicted"/>
<keyword evidence="3" id="KW-1185">Reference proteome</keyword>
<evidence type="ECO:0000313" key="2">
    <source>
        <dbReference type="EMBL" id="KAG6461676.1"/>
    </source>
</evidence>
<dbReference type="EMBL" id="JH668767">
    <property type="protein sequence ID" value="KAG6461676.1"/>
    <property type="molecule type" value="Genomic_DNA"/>
</dbReference>
<keyword evidence="1" id="KW-0812">Transmembrane</keyword>
<organism evidence="2 3">
    <name type="scientific">Manduca sexta</name>
    <name type="common">Tobacco hawkmoth</name>
    <name type="synonym">Tobacco hornworm</name>
    <dbReference type="NCBI Taxonomy" id="7130"/>
    <lineage>
        <taxon>Eukaryota</taxon>
        <taxon>Metazoa</taxon>
        <taxon>Ecdysozoa</taxon>
        <taxon>Arthropoda</taxon>
        <taxon>Hexapoda</taxon>
        <taxon>Insecta</taxon>
        <taxon>Pterygota</taxon>
        <taxon>Neoptera</taxon>
        <taxon>Endopterygota</taxon>
        <taxon>Lepidoptera</taxon>
        <taxon>Glossata</taxon>
        <taxon>Ditrysia</taxon>
        <taxon>Bombycoidea</taxon>
        <taxon>Sphingidae</taxon>
        <taxon>Sphinginae</taxon>
        <taxon>Sphingini</taxon>
        <taxon>Manduca</taxon>
    </lineage>
</organism>
<name>A0A922CXN8_MANSE</name>
<protein>
    <submittedName>
        <fullName evidence="2">Uncharacterized protein</fullName>
    </submittedName>
</protein>
<dbReference type="AlphaFoldDB" id="A0A922CXN8"/>
<dbReference type="Proteomes" id="UP000791440">
    <property type="component" value="Unassembled WGS sequence"/>
</dbReference>
<keyword evidence="1" id="KW-1133">Transmembrane helix</keyword>
<comment type="caution">
    <text evidence="2">The sequence shown here is derived from an EMBL/GenBank/DDBJ whole genome shotgun (WGS) entry which is preliminary data.</text>
</comment>
<reference evidence="2" key="2">
    <citation type="submission" date="2020-12" db="EMBL/GenBank/DDBJ databases">
        <authorList>
            <person name="Kanost M."/>
        </authorList>
    </citation>
    <scope>NUCLEOTIDE SEQUENCE</scope>
</reference>
<evidence type="ECO:0000313" key="3">
    <source>
        <dbReference type="Proteomes" id="UP000791440"/>
    </source>
</evidence>
<reference evidence="2" key="1">
    <citation type="journal article" date="2016" name="Insect Biochem. Mol. Biol.">
        <title>Multifaceted biological insights from a draft genome sequence of the tobacco hornworm moth, Manduca sexta.</title>
        <authorList>
            <person name="Kanost M.R."/>
            <person name="Arrese E.L."/>
            <person name="Cao X."/>
            <person name="Chen Y.R."/>
            <person name="Chellapilla S."/>
            <person name="Goldsmith M.R."/>
            <person name="Grosse-Wilde E."/>
            <person name="Heckel D.G."/>
            <person name="Herndon N."/>
            <person name="Jiang H."/>
            <person name="Papanicolaou A."/>
            <person name="Qu J."/>
            <person name="Soulages J.L."/>
            <person name="Vogel H."/>
            <person name="Walters J."/>
            <person name="Waterhouse R.M."/>
            <person name="Ahn S.J."/>
            <person name="Almeida F.C."/>
            <person name="An C."/>
            <person name="Aqrawi P."/>
            <person name="Bretschneider A."/>
            <person name="Bryant W.B."/>
            <person name="Bucks S."/>
            <person name="Chao H."/>
            <person name="Chevignon G."/>
            <person name="Christen J.M."/>
            <person name="Clarke D.F."/>
            <person name="Dittmer N.T."/>
            <person name="Ferguson L.C.F."/>
            <person name="Garavelou S."/>
            <person name="Gordon K.H.J."/>
            <person name="Gunaratna R.T."/>
            <person name="Han Y."/>
            <person name="Hauser F."/>
            <person name="He Y."/>
            <person name="Heidel-Fischer H."/>
            <person name="Hirsh A."/>
            <person name="Hu Y."/>
            <person name="Jiang H."/>
            <person name="Kalra D."/>
            <person name="Klinner C."/>
            <person name="Konig C."/>
            <person name="Kovar C."/>
            <person name="Kroll A.R."/>
            <person name="Kuwar S.S."/>
            <person name="Lee S.L."/>
            <person name="Lehman R."/>
            <person name="Li K."/>
            <person name="Li Z."/>
            <person name="Liang H."/>
            <person name="Lovelace S."/>
            <person name="Lu Z."/>
            <person name="Mansfield J.H."/>
            <person name="McCulloch K.J."/>
            <person name="Mathew T."/>
            <person name="Morton B."/>
            <person name="Muzny D.M."/>
            <person name="Neunemann D."/>
            <person name="Ongeri F."/>
            <person name="Pauchet Y."/>
            <person name="Pu L.L."/>
            <person name="Pyrousis I."/>
            <person name="Rao X.J."/>
            <person name="Redding A."/>
            <person name="Roesel C."/>
            <person name="Sanchez-Gracia A."/>
            <person name="Schaack S."/>
            <person name="Shukla A."/>
            <person name="Tetreau G."/>
            <person name="Wang Y."/>
            <person name="Xiong G.H."/>
            <person name="Traut W."/>
            <person name="Walsh T.K."/>
            <person name="Worley K.C."/>
            <person name="Wu D."/>
            <person name="Wu W."/>
            <person name="Wu Y.Q."/>
            <person name="Zhang X."/>
            <person name="Zou Z."/>
            <person name="Zucker H."/>
            <person name="Briscoe A.D."/>
            <person name="Burmester T."/>
            <person name="Clem R.J."/>
            <person name="Feyereisen R."/>
            <person name="Grimmelikhuijzen C.J.P."/>
            <person name="Hamodrakas S.J."/>
            <person name="Hansson B.S."/>
            <person name="Huguet E."/>
            <person name="Jermiin L.S."/>
            <person name="Lan Q."/>
            <person name="Lehman H.K."/>
            <person name="Lorenzen M."/>
            <person name="Merzendorfer H."/>
            <person name="Michalopoulos I."/>
            <person name="Morton D.B."/>
            <person name="Muthukrishnan S."/>
            <person name="Oakeshott J.G."/>
            <person name="Palmer W."/>
            <person name="Park Y."/>
            <person name="Passarelli A.L."/>
            <person name="Rozas J."/>
            <person name="Schwartz L.M."/>
            <person name="Smith W."/>
            <person name="Southgate A."/>
            <person name="Vilcinskas A."/>
            <person name="Vogt R."/>
            <person name="Wang P."/>
            <person name="Werren J."/>
            <person name="Yu X.Q."/>
            <person name="Zhou J.J."/>
            <person name="Brown S.J."/>
            <person name="Scherer S.E."/>
            <person name="Richards S."/>
            <person name="Blissard G.W."/>
        </authorList>
    </citation>
    <scope>NUCLEOTIDE SEQUENCE</scope>
</reference>
<gene>
    <name evidence="2" type="ORF">O3G_MSEX012781</name>
</gene>
<evidence type="ECO:0000256" key="1">
    <source>
        <dbReference type="SAM" id="Phobius"/>
    </source>
</evidence>